<dbReference type="Proteomes" id="UP000244527">
    <property type="component" value="Chromosome"/>
</dbReference>
<dbReference type="EMBL" id="CP020918">
    <property type="protein sequence ID" value="AWG21181.1"/>
    <property type="molecule type" value="Genomic_DNA"/>
</dbReference>
<reference evidence="1 2" key="1">
    <citation type="submission" date="2017-04" db="EMBL/GenBank/DDBJ databases">
        <title>Compelte genome sequence of WV33.</title>
        <authorList>
            <person name="Lee P.C."/>
        </authorList>
    </citation>
    <scope>NUCLEOTIDE SEQUENCE [LARGE SCALE GENOMIC DNA]</scope>
    <source>
        <strain evidence="1 2">WV33</strain>
    </source>
</reference>
<dbReference type="SUPFAM" id="SSF49464">
    <property type="entry name" value="Carboxypeptidase regulatory domain-like"/>
    <property type="match status" value="1"/>
</dbReference>
<dbReference type="InterPro" id="IPR008969">
    <property type="entry name" value="CarboxyPept-like_regulatory"/>
</dbReference>
<evidence type="ECO:0008006" key="3">
    <source>
        <dbReference type="Google" id="ProtNLM"/>
    </source>
</evidence>
<accession>A0A2S1LBR5</accession>
<name>A0A2S1LBR5_9FLAO</name>
<proteinExistence type="predicted"/>
<organism evidence="1 2">
    <name type="scientific">Flavobacterium faecale</name>
    <dbReference type="NCBI Taxonomy" id="1355330"/>
    <lineage>
        <taxon>Bacteria</taxon>
        <taxon>Pseudomonadati</taxon>
        <taxon>Bacteroidota</taxon>
        <taxon>Flavobacteriia</taxon>
        <taxon>Flavobacteriales</taxon>
        <taxon>Flavobacteriaceae</taxon>
        <taxon>Flavobacterium</taxon>
    </lineage>
</organism>
<dbReference type="KEGG" id="ffa:FFWV33_06340"/>
<gene>
    <name evidence="1" type="ORF">FFWV33_06340</name>
</gene>
<sequence length="244" mass="27701">MILMKIKLLCILLLFIAQLGYSQIIKGKVTSNNYPAIDVEIINATTKTIAVSDSQGEFTITAKNNDEILFISKNHESKKLVMNPLLFTNNELVVDLVLKAEQLKEVKITNMASIKLGQADWEQQKLDDYDVQKNAVKPNVQGVYMGGIPNGMNFVRIAGMVANLFKKDKDPQKKEKELLDFKTFTDQNCKSNYFTQTLGLKVEEVELFKEYCTADPLASQIVSENNKLRLMDFLFEKSISFKKL</sequence>
<evidence type="ECO:0000313" key="2">
    <source>
        <dbReference type="Proteomes" id="UP000244527"/>
    </source>
</evidence>
<evidence type="ECO:0000313" key="1">
    <source>
        <dbReference type="EMBL" id="AWG21181.1"/>
    </source>
</evidence>
<dbReference type="AlphaFoldDB" id="A0A2S1LBR5"/>
<protein>
    <recommendedName>
        <fullName evidence="3">TonB-dependent receptor</fullName>
    </recommendedName>
</protein>
<keyword evidence="2" id="KW-1185">Reference proteome</keyword>